<sequence length="87" mass="9773">MWRLSHAAENSAGFQDIGLEPEQPNRRAQSRRTGSEQSFWIILVAIAPYTSPRSRERTLTVSVGCADDQKRRCQIPAGPITCYEDGH</sequence>
<dbReference type="EMBL" id="LSYS01006902">
    <property type="protein sequence ID" value="OPJ73657.1"/>
    <property type="molecule type" value="Genomic_DNA"/>
</dbReference>
<gene>
    <name evidence="2" type="ORF">AV530_005967</name>
</gene>
<proteinExistence type="predicted"/>
<protein>
    <submittedName>
        <fullName evidence="2">Uncharacterized protein</fullName>
    </submittedName>
</protein>
<name>A0A1V4JPI7_PATFA</name>
<evidence type="ECO:0000256" key="1">
    <source>
        <dbReference type="SAM" id="MobiDB-lite"/>
    </source>
</evidence>
<dbReference type="AlphaFoldDB" id="A0A1V4JPI7"/>
<reference evidence="2 3" key="1">
    <citation type="submission" date="2016-02" db="EMBL/GenBank/DDBJ databases">
        <title>Band-tailed pigeon sequencing and assembly.</title>
        <authorList>
            <person name="Soares A.E."/>
            <person name="Novak B.J."/>
            <person name="Rice E.S."/>
            <person name="O'Connell B."/>
            <person name="Chang D."/>
            <person name="Weber S."/>
            <person name="Shapiro B."/>
        </authorList>
    </citation>
    <scope>NUCLEOTIDE SEQUENCE [LARGE SCALE GENOMIC DNA]</scope>
    <source>
        <strain evidence="2">BTP2013</strain>
        <tissue evidence="2">Blood</tissue>
    </source>
</reference>
<comment type="caution">
    <text evidence="2">The sequence shown here is derived from an EMBL/GenBank/DDBJ whole genome shotgun (WGS) entry which is preliminary data.</text>
</comment>
<feature type="region of interest" description="Disordered" evidence="1">
    <location>
        <begin position="1"/>
        <end position="34"/>
    </location>
</feature>
<keyword evidence="3" id="KW-1185">Reference proteome</keyword>
<evidence type="ECO:0000313" key="3">
    <source>
        <dbReference type="Proteomes" id="UP000190648"/>
    </source>
</evidence>
<organism evidence="2 3">
    <name type="scientific">Patagioenas fasciata monilis</name>
    <dbReference type="NCBI Taxonomy" id="372326"/>
    <lineage>
        <taxon>Eukaryota</taxon>
        <taxon>Metazoa</taxon>
        <taxon>Chordata</taxon>
        <taxon>Craniata</taxon>
        <taxon>Vertebrata</taxon>
        <taxon>Euteleostomi</taxon>
        <taxon>Archelosauria</taxon>
        <taxon>Archosauria</taxon>
        <taxon>Dinosauria</taxon>
        <taxon>Saurischia</taxon>
        <taxon>Theropoda</taxon>
        <taxon>Coelurosauria</taxon>
        <taxon>Aves</taxon>
        <taxon>Neognathae</taxon>
        <taxon>Neoaves</taxon>
        <taxon>Columbimorphae</taxon>
        <taxon>Columbiformes</taxon>
        <taxon>Columbidae</taxon>
        <taxon>Patagioenas</taxon>
    </lineage>
</organism>
<accession>A0A1V4JPI7</accession>
<evidence type="ECO:0000313" key="2">
    <source>
        <dbReference type="EMBL" id="OPJ73657.1"/>
    </source>
</evidence>
<dbReference type="Proteomes" id="UP000190648">
    <property type="component" value="Unassembled WGS sequence"/>
</dbReference>